<gene>
    <name evidence="4" type="ORF">D0Z07_3553</name>
</gene>
<keyword evidence="3" id="KW-0560">Oxidoreductase</keyword>
<sequence>MSLFKEVLKFCRSHWTSLPYPTHKFTGQTIIVTGSNVGMGLEAARHCMSDSISISLLFPFLFLSCHHSGLLPLQKIDFLLVVRLEAAKVILAVRSVSKGEAAKSSIESSENRPGTVEVWELDLCSYASVKAFATRAQSLPRLDAVVENAGMYAFDFQMAEGDEATITVNVVSQFLLGLSLLPKLRETSVREHKECVLTFTGSFVHFLTKFPERTEKHVFEALAKPEGARMWDRYNVSKMIELLCMRELASDITSSNKQGNVVVSLINPGSVRTDIMRHAGYFYTLYVRAVKLILSRSAEEGGRTLVFAAQGGSETHGAYLDDCNVGYVSPFVDSDEGAETQRKVWGELKEKLERIQPGITKDI</sequence>
<reference evidence="4" key="1">
    <citation type="submission" date="2019-07" db="EMBL/GenBank/DDBJ databases">
        <title>Hyphodiscus hymeniophilus genome sequencing and assembly.</title>
        <authorList>
            <person name="Kramer G."/>
            <person name="Nodwell J."/>
        </authorList>
    </citation>
    <scope>NUCLEOTIDE SEQUENCE</scope>
    <source>
        <strain evidence="4">ATCC 34498</strain>
    </source>
</reference>
<dbReference type="SUPFAM" id="SSF51735">
    <property type="entry name" value="NAD(P)-binding Rossmann-fold domains"/>
    <property type="match status" value="1"/>
</dbReference>
<dbReference type="Pfam" id="PF00106">
    <property type="entry name" value="adh_short"/>
    <property type="match status" value="1"/>
</dbReference>
<accession>A0A9P7AYE7</accession>
<evidence type="ECO:0000256" key="2">
    <source>
        <dbReference type="ARBA" id="ARBA00022857"/>
    </source>
</evidence>
<dbReference type="Proteomes" id="UP000785200">
    <property type="component" value="Unassembled WGS sequence"/>
</dbReference>
<proteinExistence type="inferred from homology"/>
<dbReference type="AlphaFoldDB" id="A0A9P7AYE7"/>
<dbReference type="Gene3D" id="3.40.50.720">
    <property type="entry name" value="NAD(P)-binding Rossmann-like Domain"/>
    <property type="match status" value="1"/>
</dbReference>
<organism evidence="4 5">
    <name type="scientific">Hyphodiscus hymeniophilus</name>
    <dbReference type="NCBI Taxonomy" id="353542"/>
    <lineage>
        <taxon>Eukaryota</taxon>
        <taxon>Fungi</taxon>
        <taxon>Dikarya</taxon>
        <taxon>Ascomycota</taxon>
        <taxon>Pezizomycotina</taxon>
        <taxon>Leotiomycetes</taxon>
        <taxon>Helotiales</taxon>
        <taxon>Hyphodiscaceae</taxon>
        <taxon>Hyphodiscus</taxon>
    </lineage>
</organism>
<evidence type="ECO:0000256" key="3">
    <source>
        <dbReference type="ARBA" id="ARBA00023002"/>
    </source>
</evidence>
<keyword evidence="2" id="KW-0521">NADP</keyword>
<comment type="similarity">
    <text evidence="1">Belongs to the short-chain dehydrogenases/reductases (SDR) family.</text>
</comment>
<dbReference type="PRINTS" id="PR00081">
    <property type="entry name" value="GDHRDH"/>
</dbReference>
<dbReference type="PANTHER" id="PTHR24320:SF252">
    <property type="entry name" value="DEHYDROGENASE_REDUCTASE FAMILY PROTEIN, PUTATIVE (AFU_ORTHOLOGUE AFUA_3G08550)-RELATED"/>
    <property type="match status" value="1"/>
</dbReference>
<dbReference type="InterPro" id="IPR002347">
    <property type="entry name" value="SDR_fam"/>
</dbReference>
<keyword evidence="5" id="KW-1185">Reference proteome</keyword>
<evidence type="ECO:0000256" key="1">
    <source>
        <dbReference type="ARBA" id="ARBA00006484"/>
    </source>
</evidence>
<dbReference type="GO" id="GO:0016491">
    <property type="term" value="F:oxidoreductase activity"/>
    <property type="evidence" value="ECO:0007669"/>
    <property type="project" value="UniProtKB-KW"/>
</dbReference>
<protein>
    <submittedName>
        <fullName evidence="4">Aspercryptin biosynthesis cluster D</fullName>
    </submittedName>
</protein>
<name>A0A9P7AYE7_9HELO</name>
<dbReference type="PANTHER" id="PTHR24320">
    <property type="entry name" value="RETINOL DEHYDROGENASE"/>
    <property type="match status" value="1"/>
</dbReference>
<dbReference type="EMBL" id="VNKQ01000007">
    <property type="protein sequence ID" value="KAG0649949.1"/>
    <property type="molecule type" value="Genomic_DNA"/>
</dbReference>
<dbReference type="OrthoDB" id="542013at2759"/>
<dbReference type="InterPro" id="IPR036291">
    <property type="entry name" value="NAD(P)-bd_dom_sf"/>
</dbReference>
<evidence type="ECO:0000313" key="5">
    <source>
        <dbReference type="Proteomes" id="UP000785200"/>
    </source>
</evidence>
<comment type="caution">
    <text evidence="4">The sequence shown here is derived from an EMBL/GenBank/DDBJ whole genome shotgun (WGS) entry which is preliminary data.</text>
</comment>
<evidence type="ECO:0000313" key="4">
    <source>
        <dbReference type="EMBL" id="KAG0649949.1"/>
    </source>
</evidence>